<dbReference type="AlphaFoldDB" id="A0A1T4XZ11"/>
<protein>
    <submittedName>
        <fullName evidence="2">Uncharacterized protein</fullName>
    </submittedName>
</protein>
<proteinExistence type="predicted"/>
<dbReference type="RefSeq" id="WP_144019491.1">
    <property type="nucleotide sequence ID" value="NZ_FUYC01000021.1"/>
</dbReference>
<feature type="signal peptide" evidence="1">
    <location>
        <begin position="1"/>
        <end position="25"/>
    </location>
</feature>
<keyword evidence="3" id="KW-1185">Reference proteome</keyword>
<keyword evidence="1" id="KW-0732">Signal</keyword>
<organism evidence="2 3">
    <name type="scientific">Paucidesulfovibrio gracilis DSM 16080</name>
    <dbReference type="NCBI Taxonomy" id="1121449"/>
    <lineage>
        <taxon>Bacteria</taxon>
        <taxon>Pseudomonadati</taxon>
        <taxon>Thermodesulfobacteriota</taxon>
        <taxon>Desulfovibrionia</taxon>
        <taxon>Desulfovibrionales</taxon>
        <taxon>Desulfovibrionaceae</taxon>
        <taxon>Paucidesulfovibrio</taxon>
    </lineage>
</organism>
<evidence type="ECO:0000313" key="2">
    <source>
        <dbReference type="EMBL" id="SKA94779.1"/>
    </source>
</evidence>
<feature type="chain" id="PRO_5012866009" evidence="1">
    <location>
        <begin position="26"/>
        <end position="160"/>
    </location>
</feature>
<evidence type="ECO:0000256" key="1">
    <source>
        <dbReference type="SAM" id="SignalP"/>
    </source>
</evidence>
<gene>
    <name evidence="2" type="ORF">SAMN02745704_02618</name>
</gene>
<accession>A0A1T4XZ11</accession>
<sequence length="160" mass="17555">MNAICRMLCVVWMVCGVLTPVCALAGGETSISYQVTYANGDYAIHDVQLHVRTPNGHRVGTLYNDDRLESWQENNSSWTNRSGSFSVDFTEKGPHVIELAVEACDAGYDIREPADYTVMVIPSDGEVQSFSGKIPTQCKSVRGNGQFSRYSHPVGGFAIK</sequence>
<reference evidence="2 3" key="1">
    <citation type="submission" date="2017-02" db="EMBL/GenBank/DDBJ databases">
        <authorList>
            <person name="Peterson S.W."/>
        </authorList>
    </citation>
    <scope>NUCLEOTIDE SEQUENCE [LARGE SCALE GENOMIC DNA]</scope>
    <source>
        <strain evidence="2 3">DSM 16080</strain>
    </source>
</reference>
<evidence type="ECO:0000313" key="3">
    <source>
        <dbReference type="Proteomes" id="UP000190027"/>
    </source>
</evidence>
<name>A0A1T4XZ11_9BACT</name>
<dbReference type="EMBL" id="FUYC01000021">
    <property type="protein sequence ID" value="SKA94779.1"/>
    <property type="molecule type" value="Genomic_DNA"/>
</dbReference>
<dbReference type="Proteomes" id="UP000190027">
    <property type="component" value="Unassembled WGS sequence"/>
</dbReference>